<evidence type="ECO:0008006" key="3">
    <source>
        <dbReference type="Google" id="ProtNLM"/>
    </source>
</evidence>
<comment type="caution">
    <text evidence="1">The sequence shown here is derived from an EMBL/GenBank/DDBJ whole genome shotgun (WGS) entry which is preliminary data.</text>
</comment>
<proteinExistence type="predicted"/>
<accession>A0A4S3LYD8</accession>
<sequence length="119" mass="13478">METTLIRSNFEQALQCLEAAKNELNRPAEDVVPFMVCRSARNSISHSLMGFLLKNDTVLNEGESLDVLLEKCRTLDKRFLEFDLSPLEFDKDEEYSAEPDKMESCIDLALFARQLAGAS</sequence>
<name>A0A4S3LYD8_9FLAO</name>
<dbReference type="AlphaFoldDB" id="A0A4S3LYD8"/>
<dbReference type="RefSeq" id="WP_136336680.1">
    <property type="nucleotide sequence ID" value="NZ_QXMP01000003.1"/>
</dbReference>
<protein>
    <recommendedName>
        <fullName evidence="3">HEPN domain-containing protein</fullName>
    </recommendedName>
</protein>
<keyword evidence="2" id="KW-1185">Reference proteome</keyword>
<dbReference type="Proteomes" id="UP000305939">
    <property type="component" value="Unassembled WGS sequence"/>
</dbReference>
<organism evidence="1 2">
    <name type="scientific">Robertkochia marina</name>
    <dbReference type="NCBI Taxonomy" id="1227945"/>
    <lineage>
        <taxon>Bacteria</taxon>
        <taxon>Pseudomonadati</taxon>
        <taxon>Bacteroidota</taxon>
        <taxon>Flavobacteriia</taxon>
        <taxon>Flavobacteriales</taxon>
        <taxon>Flavobacteriaceae</taxon>
        <taxon>Robertkochia</taxon>
    </lineage>
</organism>
<dbReference type="OrthoDB" id="1440109at2"/>
<evidence type="ECO:0000313" key="1">
    <source>
        <dbReference type="EMBL" id="THD66608.1"/>
    </source>
</evidence>
<reference evidence="1 2" key="1">
    <citation type="submission" date="2019-04" db="EMBL/GenBank/DDBJ databases">
        <title>Draft genome sequence of Robertkochia marina CC-AMO-30D.</title>
        <authorList>
            <person name="Hameed A."/>
            <person name="Lin S.-Y."/>
            <person name="Shahina M."/>
            <person name="Lai W.-A."/>
            <person name="Young C.-C."/>
        </authorList>
    </citation>
    <scope>NUCLEOTIDE SEQUENCE [LARGE SCALE GENOMIC DNA]</scope>
    <source>
        <strain evidence="1 2">CC-AMO-30D</strain>
    </source>
</reference>
<dbReference type="EMBL" id="SSMC01000003">
    <property type="protein sequence ID" value="THD66608.1"/>
    <property type="molecule type" value="Genomic_DNA"/>
</dbReference>
<evidence type="ECO:0000313" key="2">
    <source>
        <dbReference type="Proteomes" id="UP000305939"/>
    </source>
</evidence>
<gene>
    <name evidence="1" type="ORF">E7Z59_12515</name>
</gene>